<dbReference type="PANTHER" id="PTHR11645">
    <property type="entry name" value="PYRROLINE-5-CARBOXYLATE REDUCTASE"/>
    <property type="match status" value="1"/>
</dbReference>
<dbReference type="Proteomes" id="UP000184485">
    <property type="component" value="Unassembled WGS sequence"/>
</dbReference>
<dbReference type="FunFam" id="1.10.3730.10:FF:000001">
    <property type="entry name" value="Pyrroline-5-carboxylate reductase"/>
    <property type="match status" value="1"/>
</dbReference>
<dbReference type="AlphaFoldDB" id="A0A1M4ZD15"/>
<dbReference type="InterPro" id="IPR029036">
    <property type="entry name" value="P5CR_dimer"/>
</dbReference>
<keyword evidence="4" id="KW-0963">Cytoplasm</keyword>
<comment type="pathway">
    <text evidence="4">Amino-acid biosynthesis; L-proline biosynthesis; L-proline from L-glutamate 5-semialdehyde: step 1/1.</text>
</comment>
<name>A0A1M4ZD15_9HYPH</name>
<dbReference type="Gene3D" id="3.40.50.720">
    <property type="entry name" value="NAD(P)-binding Rossmann-like Domain"/>
    <property type="match status" value="1"/>
</dbReference>
<dbReference type="HAMAP" id="MF_01925">
    <property type="entry name" value="P5C_reductase"/>
    <property type="match status" value="1"/>
</dbReference>
<comment type="subcellular location">
    <subcellularLocation>
        <location evidence="4">Cytoplasm</location>
    </subcellularLocation>
</comment>
<dbReference type="SUPFAM" id="SSF51735">
    <property type="entry name" value="NAD(P)-binding Rossmann-fold domains"/>
    <property type="match status" value="1"/>
</dbReference>
<dbReference type="STRING" id="1122133.SAMN02745157_1776"/>
<evidence type="ECO:0000256" key="6">
    <source>
        <dbReference type="PIRSR" id="PIRSR000193-1"/>
    </source>
</evidence>
<feature type="domain" description="Pyrroline-5-carboxylate reductase dimerisation" evidence="8">
    <location>
        <begin position="167"/>
        <end position="272"/>
    </location>
</feature>
<dbReference type="InterPro" id="IPR036291">
    <property type="entry name" value="NAD(P)-bd_dom_sf"/>
</dbReference>
<reference evidence="9 10" key="1">
    <citation type="submission" date="2016-11" db="EMBL/GenBank/DDBJ databases">
        <authorList>
            <person name="Jaros S."/>
            <person name="Januszkiewicz K."/>
            <person name="Wedrychowicz H."/>
        </authorList>
    </citation>
    <scope>NUCLEOTIDE SEQUENCE [LARGE SCALE GENOMIC DNA]</scope>
    <source>
        <strain evidence="9 10">DSM 19436</strain>
    </source>
</reference>
<evidence type="ECO:0000256" key="2">
    <source>
        <dbReference type="ARBA" id="ARBA00022857"/>
    </source>
</evidence>
<dbReference type="InterPro" id="IPR008927">
    <property type="entry name" value="6-PGluconate_DH-like_C_sf"/>
</dbReference>
<feature type="domain" description="Pyrroline-5-carboxylate reductase catalytic N-terminal" evidence="7">
    <location>
        <begin position="13"/>
        <end position="105"/>
    </location>
</feature>
<evidence type="ECO:0000313" key="9">
    <source>
        <dbReference type="EMBL" id="SHF15672.1"/>
    </source>
</evidence>
<evidence type="ECO:0000259" key="8">
    <source>
        <dbReference type="Pfam" id="PF14748"/>
    </source>
</evidence>
<comment type="similarity">
    <text evidence="1 4">Belongs to the pyrroline-5-carboxylate reductase family.</text>
</comment>
<dbReference type="GO" id="GO:0005737">
    <property type="term" value="C:cytoplasm"/>
    <property type="evidence" value="ECO:0007669"/>
    <property type="project" value="UniProtKB-SubCell"/>
</dbReference>
<dbReference type="OrthoDB" id="9805754at2"/>
<dbReference type="InterPro" id="IPR000304">
    <property type="entry name" value="Pyrroline-COOH_reductase"/>
</dbReference>
<proteinExistence type="inferred from homology"/>
<dbReference type="EC" id="1.5.1.2" evidence="4 5"/>
<evidence type="ECO:0000259" key="7">
    <source>
        <dbReference type="Pfam" id="PF03807"/>
    </source>
</evidence>
<dbReference type="UniPathway" id="UPA00098">
    <property type="reaction ID" value="UER00361"/>
</dbReference>
<keyword evidence="3 4" id="KW-0560">Oxidoreductase</keyword>
<dbReference type="PIRSF" id="PIRSF000193">
    <property type="entry name" value="Pyrrol-5-carb_rd"/>
    <property type="match status" value="1"/>
</dbReference>
<dbReference type="NCBIfam" id="TIGR00112">
    <property type="entry name" value="proC"/>
    <property type="match status" value="1"/>
</dbReference>
<dbReference type="Pfam" id="PF14748">
    <property type="entry name" value="P5CR_dimer"/>
    <property type="match status" value="1"/>
</dbReference>
<feature type="binding site" evidence="6">
    <location>
        <begin position="15"/>
        <end position="20"/>
    </location>
    <ligand>
        <name>NADP(+)</name>
        <dbReference type="ChEBI" id="CHEBI:58349"/>
    </ligand>
</feature>
<keyword evidence="4" id="KW-0028">Amino-acid biosynthesis</keyword>
<dbReference type="RefSeq" id="WP_073052859.1">
    <property type="nucleotide sequence ID" value="NZ_FQUP01000001.1"/>
</dbReference>
<protein>
    <recommendedName>
        <fullName evidence="4 5">Pyrroline-5-carboxylate reductase</fullName>
        <shortName evidence="4">P5C reductase</shortName>
        <shortName evidence="4">P5CR</shortName>
        <ecNumber evidence="4 5">1.5.1.2</ecNumber>
    </recommendedName>
    <alternativeName>
        <fullName evidence="4">PCA reductase</fullName>
    </alternativeName>
</protein>
<evidence type="ECO:0000256" key="4">
    <source>
        <dbReference type="HAMAP-Rule" id="MF_01925"/>
    </source>
</evidence>
<dbReference type="SUPFAM" id="SSF48179">
    <property type="entry name" value="6-phosphogluconate dehydrogenase C-terminal domain-like"/>
    <property type="match status" value="1"/>
</dbReference>
<keyword evidence="4" id="KW-0641">Proline biosynthesis</keyword>
<dbReference type="PANTHER" id="PTHR11645:SF0">
    <property type="entry name" value="PYRROLINE-5-CARBOXYLATE REDUCTASE 3"/>
    <property type="match status" value="1"/>
</dbReference>
<comment type="function">
    <text evidence="4">Catalyzes the reduction of 1-pyrroline-5-carboxylate (PCA) to L-proline.</text>
</comment>
<dbReference type="Pfam" id="PF03807">
    <property type="entry name" value="F420_oxidored"/>
    <property type="match status" value="1"/>
</dbReference>
<evidence type="ECO:0000256" key="5">
    <source>
        <dbReference type="NCBIfam" id="TIGR00112"/>
    </source>
</evidence>
<dbReference type="GO" id="GO:0004735">
    <property type="term" value="F:pyrroline-5-carboxylate reductase activity"/>
    <property type="evidence" value="ECO:0007669"/>
    <property type="project" value="UniProtKB-UniRule"/>
</dbReference>
<keyword evidence="2 4" id="KW-0521">NADP</keyword>
<evidence type="ECO:0000256" key="3">
    <source>
        <dbReference type="ARBA" id="ARBA00023002"/>
    </source>
</evidence>
<feature type="binding site" evidence="6">
    <location>
        <begin position="76"/>
        <end position="79"/>
    </location>
    <ligand>
        <name>NADP(+)</name>
        <dbReference type="ChEBI" id="CHEBI:58349"/>
    </ligand>
</feature>
<dbReference type="InterPro" id="IPR028939">
    <property type="entry name" value="P5C_Rdtase_cat_N"/>
</dbReference>
<evidence type="ECO:0000256" key="1">
    <source>
        <dbReference type="ARBA" id="ARBA00005525"/>
    </source>
</evidence>
<sequence length="274" mass="27398">MSFSDLTSDSPLVLIGAGKMGGALLGGWLAGGLDAKAVTVVDPGPPPETADLMAKYGVRHGTTPPDGIKARVLLLAVKPQMMGNALPAVRALVGPGTVTVSIAAGTTVSTIEEALGGAVVRAMPNTPAQVGRGATGLFANAATSDADRVLVEALLGAVGITGWVESETLIDAVTAMSGSGPAYVFLLAEALTEAGIKAGLPADIAARFARQTVSGSGELLQQSSLPPETLRKNVTSPNGTTAAALAVLMADDGLQPLLDRAVATAKQRAEELAG</sequence>
<dbReference type="GO" id="GO:0055129">
    <property type="term" value="P:L-proline biosynthetic process"/>
    <property type="evidence" value="ECO:0007669"/>
    <property type="project" value="UniProtKB-UniRule"/>
</dbReference>
<keyword evidence="10" id="KW-1185">Reference proteome</keyword>
<comment type="catalytic activity">
    <reaction evidence="4">
        <text>L-proline + NAD(+) = (S)-1-pyrroline-5-carboxylate + NADH + 2 H(+)</text>
        <dbReference type="Rhea" id="RHEA:14105"/>
        <dbReference type="ChEBI" id="CHEBI:15378"/>
        <dbReference type="ChEBI" id="CHEBI:17388"/>
        <dbReference type="ChEBI" id="CHEBI:57540"/>
        <dbReference type="ChEBI" id="CHEBI:57945"/>
        <dbReference type="ChEBI" id="CHEBI:60039"/>
        <dbReference type="EC" id="1.5.1.2"/>
    </reaction>
</comment>
<gene>
    <name evidence="4" type="primary">proC</name>
    <name evidence="9" type="ORF">SAMN02745157_1776</name>
</gene>
<dbReference type="EMBL" id="FQUP01000001">
    <property type="protein sequence ID" value="SHF15672.1"/>
    <property type="molecule type" value="Genomic_DNA"/>
</dbReference>
<dbReference type="Gene3D" id="1.10.3730.10">
    <property type="entry name" value="ProC C-terminal domain-like"/>
    <property type="match status" value="1"/>
</dbReference>
<organism evidence="9 10">
    <name type="scientific">Kaistia soli DSM 19436</name>
    <dbReference type="NCBI Taxonomy" id="1122133"/>
    <lineage>
        <taxon>Bacteria</taxon>
        <taxon>Pseudomonadati</taxon>
        <taxon>Pseudomonadota</taxon>
        <taxon>Alphaproteobacteria</taxon>
        <taxon>Hyphomicrobiales</taxon>
        <taxon>Kaistiaceae</taxon>
        <taxon>Kaistia</taxon>
    </lineage>
</organism>
<comment type="catalytic activity">
    <reaction evidence="4">
        <text>L-proline + NADP(+) = (S)-1-pyrroline-5-carboxylate + NADPH + 2 H(+)</text>
        <dbReference type="Rhea" id="RHEA:14109"/>
        <dbReference type="ChEBI" id="CHEBI:15378"/>
        <dbReference type="ChEBI" id="CHEBI:17388"/>
        <dbReference type="ChEBI" id="CHEBI:57783"/>
        <dbReference type="ChEBI" id="CHEBI:58349"/>
        <dbReference type="ChEBI" id="CHEBI:60039"/>
        <dbReference type="EC" id="1.5.1.2"/>
    </reaction>
</comment>
<accession>A0A1M4ZD15</accession>
<evidence type="ECO:0000313" key="10">
    <source>
        <dbReference type="Proteomes" id="UP000184485"/>
    </source>
</evidence>